<evidence type="ECO:0000256" key="1">
    <source>
        <dbReference type="SAM" id="MobiDB-lite"/>
    </source>
</evidence>
<name>A0A388TGI1_9BACT</name>
<protein>
    <submittedName>
        <fullName evidence="2">Uncharacterized protein</fullName>
    </submittedName>
</protein>
<evidence type="ECO:0000313" key="2">
    <source>
        <dbReference type="EMBL" id="GBR76208.1"/>
    </source>
</evidence>
<dbReference type="EMBL" id="BGZO01000019">
    <property type="protein sequence ID" value="GBR76208.1"/>
    <property type="molecule type" value="Genomic_DNA"/>
</dbReference>
<keyword evidence="3" id="KW-1185">Reference proteome</keyword>
<gene>
    <name evidence="2" type="ORF">NO2_0800</name>
</gene>
<reference evidence="2 3" key="1">
    <citation type="journal article" date="2019" name="ISME J.">
        <title>Genome analyses of uncultured TG2/ZB3 bacteria in 'Margulisbacteria' specifically attached to ectosymbiotic spirochetes of protists in the termite gut.</title>
        <authorList>
            <person name="Utami Y.D."/>
            <person name="Kuwahara H."/>
            <person name="Igai K."/>
            <person name="Murakami T."/>
            <person name="Sugaya K."/>
            <person name="Morikawa T."/>
            <person name="Nagura Y."/>
            <person name="Yuki M."/>
            <person name="Deevong P."/>
            <person name="Inoue T."/>
            <person name="Kihara K."/>
            <person name="Lo N."/>
            <person name="Yamada A."/>
            <person name="Ohkuma M."/>
            <person name="Hongoh Y."/>
        </authorList>
    </citation>
    <scope>NUCLEOTIDE SEQUENCE [LARGE SCALE GENOMIC DNA]</scope>
    <source>
        <strain evidence="2">NkOx7-02</strain>
    </source>
</reference>
<feature type="non-terminal residue" evidence="2">
    <location>
        <position position="1"/>
    </location>
</feature>
<dbReference type="AlphaFoldDB" id="A0A388TGI1"/>
<dbReference type="Proteomes" id="UP000275925">
    <property type="component" value="Unassembled WGS sequence"/>
</dbReference>
<feature type="region of interest" description="Disordered" evidence="1">
    <location>
        <begin position="868"/>
        <end position="887"/>
    </location>
</feature>
<comment type="caution">
    <text evidence="2">The sequence shown here is derived from an EMBL/GenBank/DDBJ whole genome shotgun (WGS) entry which is preliminary data.</text>
</comment>
<organism evidence="2 3">
    <name type="scientific">Candidatus Termititenax persephonae</name>
    <dbReference type="NCBI Taxonomy" id="2218525"/>
    <lineage>
        <taxon>Bacteria</taxon>
        <taxon>Bacillati</taxon>
        <taxon>Candidatus Margulisiibacteriota</taxon>
        <taxon>Candidatus Termititenacia</taxon>
        <taxon>Candidatus Termititenacales</taxon>
        <taxon>Candidatus Termititenacaceae</taxon>
        <taxon>Candidatus Termititenax</taxon>
    </lineage>
</organism>
<accession>A0A388TGI1</accession>
<proteinExistence type="predicted"/>
<sequence>LENNGTAEIERYLGKDYKNNSYREFNLALWSDFINALLPQKGKTSGERSLKELGFDGLEQSPDVGAAGADEKERELSEAYAALFDPNTKTLKPNLTEATLARYEKAIAALADGDSKAYHAQQALKCRIININQRHASALTALTAESTKYLQEKEEGEVRGFIDPVTGQLKPKVEYQTKYNDLEKKIEFSIAALNIQTTKEYLALLSSRDRNIFGVATNKRIFEEAFGTTYDGKNITWVGYFEGMFDDYLDTCLADGELTAEEIADIDNIFYVYDGLVKWGLLDKDEIVSQKVDIEYSIISTFLLDTMNPKKPLPENSEDIYTARVEKYIEAYSATVPEKGIPAQTQEKIVLAIAAAEGLSAENLTAEVKARIIAENKIPPGGHPAREKTDILKDARDDLMERYQSVLATRTDLADPGFIAAQEAYTAVTKSQGNNDAELDKYEEALSVWNPEREFGKQEKKQHLLEATRYRLMNIYEAIGSLGKKYPSDSAGTRNPEYISALQRETERYISLLADPTRNIFGQNSPQELPYKEAVFNQADYNYQSGGKYTYYNMIKNGLNDYITCCLADRAISALEKDNIDKIFEIIYPGFVKFGFLTQAEVVSQQKSIDLRFALDKIMAKDGNTLDNYRTLRTELEKASEEEWGKVCNIEIDKAKPNKDTMLEWLGDNISELEKKQTANRATGTVTAQDWKNAGAVIFTAVVKGVTTEYKQSGSGKYIWHDTGTENYGYSVGISNPTATAVEINGETYTKNADGVFVMGNSSARATAPAAAAVTPPTERVVWKQKASGFAAGTTTIYLKPGKTANFYNYDETGTLLGTLPITNDPAIKLSATSAFTKDGNGTWYRVTVNGKTYYVDDTNDIFESQEGRRKRLAGTSQQTTSPVPAAAVKPAATGAARQAPAPEIISQITLVSGSDPPEYKVYTKTNDGKLKEENGIITEVGFSGKRLENFKFNDITYRFNLISNNYKKEKSSV</sequence>
<evidence type="ECO:0000313" key="3">
    <source>
        <dbReference type="Proteomes" id="UP000275925"/>
    </source>
</evidence>